<organism evidence="3 4">
    <name type="scientific">Diaphorina citri</name>
    <name type="common">Asian citrus psyllid</name>
    <dbReference type="NCBI Taxonomy" id="121845"/>
    <lineage>
        <taxon>Eukaryota</taxon>
        <taxon>Metazoa</taxon>
        <taxon>Ecdysozoa</taxon>
        <taxon>Arthropoda</taxon>
        <taxon>Hexapoda</taxon>
        <taxon>Insecta</taxon>
        <taxon>Pterygota</taxon>
        <taxon>Neoptera</taxon>
        <taxon>Paraneoptera</taxon>
        <taxon>Hemiptera</taxon>
        <taxon>Sternorrhyncha</taxon>
        <taxon>Psylloidea</taxon>
        <taxon>Psyllidae</taxon>
        <taxon>Diaphorininae</taxon>
        <taxon>Diaphorina</taxon>
    </lineage>
</organism>
<reference evidence="4" key="1">
    <citation type="submission" date="2025-08" db="UniProtKB">
        <authorList>
            <consortium name="RefSeq"/>
        </authorList>
    </citation>
    <scope>IDENTIFICATION</scope>
</reference>
<dbReference type="GO" id="GO:0030833">
    <property type="term" value="P:regulation of actin filament polymerization"/>
    <property type="evidence" value="ECO:0007669"/>
    <property type="project" value="InterPro"/>
</dbReference>
<dbReference type="AlphaFoldDB" id="A0A1S3DUC0"/>
<proteinExistence type="predicted"/>
<dbReference type="Proteomes" id="UP000079169">
    <property type="component" value="Unplaced"/>
</dbReference>
<accession>A0A1S3DUC0</accession>
<evidence type="ECO:0000313" key="4">
    <source>
        <dbReference type="RefSeq" id="XP_008488066.1"/>
    </source>
</evidence>
<dbReference type="PANTHER" id="PTHR46108">
    <property type="entry name" value="BLUE CHEESE"/>
    <property type="match status" value="1"/>
</dbReference>
<keyword evidence="1" id="KW-0853">WD repeat</keyword>
<evidence type="ECO:0000256" key="1">
    <source>
        <dbReference type="ARBA" id="ARBA00022574"/>
    </source>
</evidence>
<dbReference type="InterPro" id="IPR016024">
    <property type="entry name" value="ARM-type_fold"/>
</dbReference>
<feature type="non-terminal residue" evidence="4">
    <location>
        <position position="449"/>
    </location>
</feature>
<dbReference type="Pfam" id="PF05994">
    <property type="entry name" value="FragX_IP"/>
    <property type="match status" value="1"/>
</dbReference>
<dbReference type="RefSeq" id="XP_008488066.1">
    <property type="nucleotide sequence ID" value="XM_008489844.2"/>
</dbReference>
<dbReference type="SUPFAM" id="SSF48371">
    <property type="entry name" value="ARM repeat"/>
    <property type="match status" value="1"/>
</dbReference>
<dbReference type="PaxDb" id="121845-A0A1S3DUC0"/>
<evidence type="ECO:0000313" key="3">
    <source>
        <dbReference type="Proteomes" id="UP000079169"/>
    </source>
</evidence>
<feature type="region of interest" description="Disordered" evidence="2">
    <location>
        <begin position="1"/>
        <end position="25"/>
    </location>
</feature>
<dbReference type="InterPro" id="IPR008081">
    <property type="entry name" value="Cytoplasmic_FMR1-int"/>
</dbReference>
<evidence type="ECO:0000256" key="2">
    <source>
        <dbReference type="SAM" id="MobiDB-lite"/>
    </source>
</evidence>
<dbReference type="GeneID" id="103524810"/>
<protein>
    <submittedName>
        <fullName evidence="4">WD repeat and FYVE domain-containing protein 3-like</fullName>
    </submittedName>
</protein>
<dbReference type="KEGG" id="dci:103524810"/>
<dbReference type="OMA" id="RYIHEMV"/>
<dbReference type="GO" id="GO:0031267">
    <property type="term" value="F:small GTPase binding"/>
    <property type="evidence" value="ECO:0007669"/>
    <property type="project" value="InterPro"/>
</dbReference>
<keyword evidence="3" id="KW-1185">Reference proteome</keyword>
<dbReference type="STRING" id="121845.A0A1S3DUC0"/>
<sequence>MNIVRKLRSGSTGGVAPSSHEDSSQHSALGVMHLKKLFAEFSHSVNHLSEKEKDDKLYNMLPLFCKVFGNSNSADMTDKFRDVHQFCDHVSRLMVTKVCQRASNQSTEIASCAIAKFLEIENSEESSSGWMLLSTLNLLAAGDVSLVEVMTKASLPSTLVKCLYLFFDLPQMNEEEANITDVNSDFTPRERRILLQKIFVQLLVRLCSHSAPAEELSNKDDLTLLFSAITSLCPPYNVIWRKSAAEILMSLSSQALTPKVVQYVHDKGCIALCIENMTRRKGQDLTPLEIVEMFVSVFCFLKDSSEVSQILLKDFKEAHGYTFLKNFLINLENDRSSEAQEAIRNLILMIATLSMCGYVELRPNAASMGCIFQILGFCMPQPSGRGLLAVNRLCHKLLSKLLGLDDYDAMLHEANHNVLAPYGRITLHIFWELNYDFLPNYCYNGATNR</sequence>
<dbReference type="InterPro" id="IPR051944">
    <property type="entry name" value="BEACH_domain_protein"/>
</dbReference>
<dbReference type="PANTHER" id="PTHR46108:SF4">
    <property type="entry name" value="BLUE CHEESE"/>
    <property type="match status" value="1"/>
</dbReference>
<gene>
    <name evidence="4" type="primary">LOC103524810</name>
</gene>
<name>A0A1S3DUC0_DIACI</name>